<protein>
    <submittedName>
        <fullName evidence="1">Uncharacterized protein</fullName>
    </submittedName>
</protein>
<proteinExistence type="predicted"/>
<gene>
    <name evidence="1" type="ORF">VNO77_30856</name>
</gene>
<reference evidence="1 2" key="1">
    <citation type="submission" date="2024-01" db="EMBL/GenBank/DDBJ databases">
        <title>The genomes of 5 underutilized Papilionoideae crops provide insights into root nodulation and disease resistanc.</title>
        <authorList>
            <person name="Jiang F."/>
        </authorList>
    </citation>
    <scope>NUCLEOTIDE SEQUENCE [LARGE SCALE GENOMIC DNA]</scope>
    <source>
        <strain evidence="1">LVBAO_FW01</strain>
        <tissue evidence="1">Leaves</tissue>
    </source>
</reference>
<comment type="caution">
    <text evidence="1">The sequence shown here is derived from an EMBL/GenBank/DDBJ whole genome shotgun (WGS) entry which is preliminary data.</text>
</comment>
<evidence type="ECO:0000313" key="1">
    <source>
        <dbReference type="EMBL" id="KAK7320915.1"/>
    </source>
</evidence>
<evidence type="ECO:0000313" key="2">
    <source>
        <dbReference type="Proteomes" id="UP001367508"/>
    </source>
</evidence>
<keyword evidence="2" id="KW-1185">Reference proteome</keyword>
<dbReference type="EMBL" id="JAYMYQ010000007">
    <property type="protein sequence ID" value="KAK7320915.1"/>
    <property type="molecule type" value="Genomic_DNA"/>
</dbReference>
<dbReference type="AlphaFoldDB" id="A0AAN9Q1J6"/>
<accession>A0AAN9Q1J6</accession>
<sequence>MPVIPRKPYQLTLTKLHKRHNGQKTHPRDQIESTRRSVIIVNEGSWPTFFTKQFLLSLTFLELPPGHASRYFMAEQKKDQPLRFLDLNLVHSISLSPSGSEIDLGRSVVAVFHILLSHGPMTGLDLITDSGLMVLINSSCWFVETIKSLYLKFLLRYQSLMNFLFHLVNVLKLVRLLSLSTQILHKTTCRTHTISTLAKLSAARTLDNMPEVQVSKHNLRIK</sequence>
<organism evidence="1 2">
    <name type="scientific">Canavalia gladiata</name>
    <name type="common">Sword bean</name>
    <name type="synonym">Dolichos gladiatus</name>
    <dbReference type="NCBI Taxonomy" id="3824"/>
    <lineage>
        <taxon>Eukaryota</taxon>
        <taxon>Viridiplantae</taxon>
        <taxon>Streptophyta</taxon>
        <taxon>Embryophyta</taxon>
        <taxon>Tracheophyta</taxon>
        <taxon>Spermatophyta</taxon>
        <taxon>Magnoliopsida</taxon>
        <taxon>eudicotyledons</taxon>
        <taxon>Gunneridae</taxon>
        <taxon>Pentapetalae</taxon>
        <taxon>rosids</taxon>
        <taxon>fabids</taxon>
        <taxon>Fabales</taxon>
        <taxon>Fabaceae</taxon>
        <taxon>Papilionoideae</taxon>
        <taxon>50 kb inversion clade</taxon>
        <taxon>NPAAA clade</taxon>
        <taxon>indigoferoid/millettioid clade</taxon>
        <taxon>Phaseoleae</taxon>
        <taxon>Canavalia</taxon>
    </lineage>
</organism>
<name>A0AAN9Q1J6_CANGL</name>
<dbReference type="Proteomes" id="UP001367508">
    <property type="component" value="Unassembled WGS sequence"/>
</dbReference>